<name>A0A2A8PT65_BACCE</name>
<evidence type="ECO:0000313" key="2">
    <source>
        <dbReference type="Proteomes" id="UP000220635"/>
    </source>
</evidence>
<dbReference type="EMBL" id="NTWE01000039">
    <property type="protein sequence ID" value="PEV98599.1"/>
    <property type="molecule type" value="Genomic_DNA"/>
</dbReference>
<sequence>MEIYPVHLRKLRSEQTKGSILEMESEKLKENLNVLFDDFYKLKKHLEYMENKYKIKGEEN</sequence>
<proteinExistence type="predicted"/>
<comment type="caution">
    <text evidence="1">The sequence shown here is derived from an EMBL/GenBank/DDBJ whole genome shotgun (WGS) entry which is preliminary data.</text>
</comment>
<organism evidence="1 2">
    <name type="scientific">Bacillus cereus</name>
    <dbReference type="NCBI Taxonomy" id="1396"/>
    <lineage>
        <taxon>Bacteria</taxon>
        <taxon>Bacillati</taxon>
        <taxon>Bacillota</taxon>
        <taxon>Bacilli</taxon>
        <taxon>Bacillales</taxon>
        <taxon>Bacillaceae</taxon>
        <taxon>Bacillus</taxon>
        <taxon>Bacillus cereus group</taxon>
    </lineage>
</organism>
<gene>
    <name evidence="1" type="ORF">CN425_20155</name>
</gene>
<dbReference type="RefSeq" id="WP_049106467.1">
    <property type="nucleotide sequence ID" value="NZ_AP022886.1"/>
</dbReference>
<reference evidence="1 2" key="1">
    <citation type="submission" date="2017-09" db="EMBL/GenBank/DDBJ databases">
        <title>Large-scale bioinformatics analysis of Bacillus genomes uncovers conserved roles of natural products in bacterial physiology.</title>
        <authorList>
            <consortium name="Agbiome Team Llc"/>
            <person name="Bleich R.M."/>
            <person name="Grubbs K.J."/>
            <person name="Santa Maria K.C."/>
            <person name="Allen S.E."/>
            <person name="Farag S."/>
            <person name="Shank E.A."/>
            <person name="Bowers A."/>
        </authorList>
    </citation>
    <scope>NUCLEOTIDE SEQUENCE [LARGE SCALE GENOMIC DNA]</scope>
    <source>
        <strain evidence="1 2">AFS010695</strain>
    </source>
</reference>
<dbReference type="AlphaFoldDB" id="A0A2A8PT65"/>
<protein>
    <submittedName>
        <fullName evidence="1">Uncharacterized protein</fullName>
    </submittedName>
</protein>
<dbReference type="OrthoDB" id="2935488at2"/>
<evidence type="ECO:0000313" key="1">
    <source>
        <dbReference type="EMBL" id="PEV98599.1"/>
    </source>
</evidence>
<dbReference type="Proteomes" id="UP000220635">
    <property type="component" value="Unassembled WGS sequence"/>
</dbReference>
<accession>A0A2A8PT65</accession>